<dbReference type="GO" id="GO:0043484">
    <property type="term" value="P:regulation of RNA splicing"/>
    <property type="evidence" value="ECO:0007669"/>
    <property type="project" value="TreeGrafter"/>
</dbReference>
<dbReference type="InterPro" id="IPR011009">
    <property type="entry name" value="Kinase-like_dom_sf"/>
</dbReference>
<reference evidence="19" key="1">
    <citation type="journal article" date="2023" name="Mol. Phylogenet. Evol.">
        <title>Genome-scale phylogeny and comparative genomics of the fungal order Sordariales.</title>
        <authorList>
            <person name="Hensen N."/>
            <person name="Bonometti L."/>
            <person name="Westerberg I."/>
            <person name="Brannstrom I.O."/>
            <person name="Guillou S."/>
            <person name="Cros-Aarteil S."/>
            <person name="Calhoun S."/>
            <person name="Haridas S."/>
            <person name="Kuo A."/>
            <person name="Mondo S."/>
            <person name="Pangilinan J."/>
            <person name="Riley R."/>
            <person name="LaButti K."/>
            <person name="Andreopoulos B."/>
            <person name="Lipzen A."/>
            <person name="Chen C."/>
            <person name="Yan M."/>
            <person name="Daum C."/>
            <person name="Ng V."/>
            <person name="Clum A."/>
            <person name="Steindorff A."/>
            <person name="Ohm R.A."/>
            <person name="Martin F."/>
            <person name="Silar P."/>
            <person name="Natvig D.O."/>
            <person name="Lalanne C."/>
            <person name="Gautier V."/>
            <person name="Ament-Velasquez S.L."/>
            <person name="Kruys A."/>
            <person name="Hutchinson M.I."/>
            <person name="Powell A.J."/>
            <person name="Barry K."/>
            <person name="Miller A.N."/>
            <person name="Grigoriev I.V."/>
            <person name="Debuchy R."/>
            <person name="Gladieux P."/>
            <person name="Hiltunen Thoren M."/>
            <person name="Johannesson H."/>
        </authorList>
    </citation>
    <scope>NUCLEOTIDE SEQUENCE</scope>
    <source>
        <strain evidence="19">FGSC 1904</strain>
    </source>
</reference>
<dbReference type="Gene3D" id="3.30.200.20">
    <property type="entry name" value="Phosphorylase Kinase, domain 1"/>
    <property type="match status" value="1"/>
</dbReference>
<dbReference type="FunFam" id="3.30.200.20:FF:000968">
    <property type="entry name" value="Serine/threonine protein kinase-56"/>
    <property type="match status" value="1"/>
</dbReference>
<keyword evidence="9 19" id="KW-0418">Kinase</keyword>
<evidence type="ECO:0000313" key="19">
    <source>
        <dbReference type="EMBL" id="KAK3400838.1"/>
    </source>
</evidence>
<evidence type="ECO:0000256" key="14">
    <source>
        <dbReference type="ARBA" id="ARBA00048679"/>
    </source>
</evidence>
<evidence type="ECO:0000256" key="16">
    <source>
        <dbReference type="SAM" id="MobiDB-lite"/>
    </source>
</evidence>
<dbReference type="PROSITE" id="PS50011">
    <property type="entry name" value="PROTEIN_KINASE_DOM"/>
    <property type="match status" value="1"/>
</dbReference>
<dbReference type="Gene3D" id="1.10.510.10">
    <property type="entry name" value="Transferase(Phosphotransferase) domain 1"/>
    <property type="match status" value="1"/>
</dbReference>
<comment type="catalytic activity">
    <reaction evidence="13">
        <text>L-threonyl-[protein] + ATP = O-phospho-L-threonyl-[protein] + ADP + H(+)</text>
        <dbReference type="Rhea" id="RHEA:46608"/>
        <dbReference type="Rhea" id="RHEA-COMP:11060"/>
        <dbReference type="Rhea" id="RHEA-COMP:11605"/>
        <dbReference type="ChEBI" id="CHEBI:15378"/>
        <dbReference type="ChEBI" id="CHEBI:30013"/>
        <dbReference type="ChEBI" id="CHEBI:30616"/>
        <dbReference type="ChEBI" id="CHEBI:61977"/>
        <dbReference type="ChEBI" id="CHEBI:456216"/>
        <dbReference type="EC" id="2.7.11.1"/>
    </reaction>
</comment>
<evidence type="ECO:0000256" key="13">
    <source>
        <dbReference type="ARBA" id="ARBA00047899"/>
    </source>
</evidence>
<dbReference type="PANTHER" id="PTHR45646:SF11">
    <property type="entry name" value="SERINE_THREONINE-PROTEIN KINASE DOA"/>
    <property type="match status" value="1"/>
</dbReference>
<evidence type="ECO:0000256" key="3">
    <source>
        <dbReference type="ARBA" id="ARBA00012513"/>
    </source>
</evidence>
<keyword evidence="8 15" id="KW-0547">Nucleotide-binding</keyword>
<dbReference type="SMART" id="SM00220">
    <property type="entry name" value="S_TKc"/>
    <property type="match status" value="1"/>
</dbReference>
<sequence>MPTTPTGTPPAPEPIADMASQKFAVANNPPHHEEKDTTKPATNLSLVPSEPPKENYDLEPWPEAAVEEPDQYRPGGFHPILLNSYLGPATNPTRFRVFHKLGFGGFGTVWLCQDMDEMRINKKVKWRVVKVMSAKASNLKEGNADLKVMEMFEGVDKELLKRKGVSIPLESFWVEGPNGRHFCLMMEWLGPETTGLARCIGHCDGMMKDICYQMLEAMEFLHSRGLCHGDFRPQNILLRLKDGIDEWQEESLLKVLGKPERAPVVVFDDAGDPQPVTGNPSVPEYLVGCADIEYGCGLVSTKIAVVDFGVAYPSADGPPRCTSGVAGPYASPEDLCTQRELIGVKSDIWSLGTAMFEIRYGFQPFGTNNHGPSCMPPMEEAMGPVPPPFRAMVRQWYDLPDETDKELQGKSDSELSYVSVNPEELEKNRKYHLDERGAKDVLTFKILYPRSMDISPAQAPRIADQARYIPRELPQWTPIPENPDRIAFYSRKDYLNFVPDKQEAELFVDMVMSIFKWKPEDRASIEQIMWHPWFEDRKAQRVALDAYITANNAKAGRNATPFSASLGNSRLGNWFNGLVCGKKEEEKRITTTPPGFLSRYVWQPGFMLYDKVKVVPMAIFGVLMILPATWMIKRRIDRGQSVFYPGEARALRHK</sequence>
<evidence type="ECO:0000256" key="7">
    <source>
        <dbReference type="ARBA" id="ARBA00022679"/>
    </source>
</evidence>
<keyword evidence="10 15" id="KW-0067">ATP-binding</keyword>
<protein>
    <recommendedName>
        <fullName evidence="5">EKC/KEOPS complex subunit BUD32</fullName>
        <ecNumber evidence="3">2.7.11.1</ecNumber>
    </recommendedName>
    <alternativeName>
        <fullName evidence="11 12">Atypical Serine/threonine protein kinase BUD32</fullName>
    </alternativeName>
    <alternativeName>
        <fullName evidence="4">EKC/KEOPS complex subunit bud32</fullName>
    </alternativeName>
</protein>
<proteinExistence type="predicted"/>
<evidence type="ECO:0000256" key="6">
    <source>
        <dbReference type="ARBA" id="ARBA00022527"/>
    </source>
</evidence>
<keyword evidence="20" id="KW-1185">Reference proteome</keyword>
<evidence type="ECO:0000256" key="15">
    <source>
        <dbReference type="PROSITE-ProRule" id="PRU10141"/>
    </source>
</evidence>
<evidence type="ECO:0000256" key="12">
    <source>
        <dbReference type="ARBA" id="ARBA00033194"/>
    </source>
</evidence>
<evidence type="ECO:0000256" key="8">
    <source>
        <dbReference type="ARBA" id="ARBA00022741"/>
    </source>
</evidence>
<comment type="function">
    <text evidence="1">Component of the EKC/KEOPS complex that is required for the formation of a threonylcarbamoyl group on adenosine at position 37 (t(6)A37) in tRNAs that read codons beginning with adenine. The complex is probably involved in the transfer of the threonylcarbamoyl moiety of threonylcarbamoyl-AMP (TC-AMP) to the N6 group of A37. BUD32 has ATPase activity in the context of the EKC/KEOPS complex and likely plays a supporting role to the catalytic subunit KAE1. The EKC/KEOPS complex also promotes both telomere uncapping and telomere elongation. The complex is required for efficient recruitment of transcriptional coactivators.</text>
</comment>
<evidence type="ECO:0000256" key="1">
    <source>
        <dbReference type="ARBA" id="ARBA00003747"/>
    </source>
</evidence>
<dbReference type="GO" id="GO:0004674">
    <property type="term" value="F:protein serine/threonine kinase activity"/>
    <property type="evidence" value="ECO:0007669"/>
    <property type="project" value="UniProtKB-KW"/>
</dbReference>
<dbReference type="PANTHER" id="PTHR45646">
    <property type="entry name" value="SERINE/THREONINE-PROTEIN KINASE DOA-RELATED"/>
    <property type="match status" value="1"/>
</dbReference>
<dbReference type="AlphaFoldDB" id="A0AAE0UE79"/>
<accession>A0AAE0UE79</accession>
<dbReference type="PROSITE" id="PS00109">
    <property type="entry name" value="PROTEIN_KINASE_TYR"/>
    <property type="match status" value="1"/>
</dbReference>
<dbReference type="InterPro" id="IPR051175">
    <property type="entry name" value="CLK_kinases"/>
</dbReference>
<evidence type="ECO:0000256" key="11">
    <source>
        <dbReference type="ARBA" id="ARBA00030980"/>
    </source>
</evidence>
<dbReference type="GO" id="GO:0005524">
    <property type="term" value="F:ATP binding"/>
    <property type="evidence" value="ECO:0007669"/>
    <property type="project" value="UniProtKB-UniRule"/>
</dbReference>
<dbReference type="GO" id="GO:0005634">
    <property type="term" value="C:nucleus"/>
    <property type="evidence" value="ECO:0007669"/>
    <property type="project" value="TreeGrafter"/>
</dbReference>
<comment type="catalytic activity">
    <reaction evidence="14">
        <text>L-seryl-[protein] + ATP = O-phospho-L-seryl-[protein] + ADP + H(+)</text>
        <dbReference type="Rhea" id="RHEA:17989"/>
        <dbReference type="Rhea" id="RHEA-COMP:9863"/>
        <dbReference type="Rhea" id="RHEA-COMP:11604"/>
        <dbReference type="ChEBI" id="CHEBI:15378"/>
        <dbReference type="ChEBI" id="CHEBI:29999"/>
        <dbReference type="ChEBI" id="CHEBI:30616"/>
        <dbReference type="ChEBI" id="CHEBI:83421"/>
        <dbReference type="ChEBI" id="CHEBI:456216"/>
        <dbReference type="EC" id="2.7.11.1"/>
    </reaction>
</comment>
<keyword evidence="17" id="KW-0812">Transmembrane</keyword>
<feature type="transmembrane region" description="Helical" evidence="17">
    <location>
        <begin position="614"/>
        <end position="632"/>
    </location>
</feature>
<reference evidence="19" key="2">
    <citation type="submission" date="2023-07" db="EMBL/GenBank/DDBJ databases">
        <authorList>
            <consortium name="Lawrence Berkeley National Laboratory"/>
            <person name="Haridas S."/>
            <person name="Hensen N."/>
            <person name="Bonometti L."/>
            <person name="Westerberg I."/>
            <person name="Brannstrom I.O."/>
            <person name="Guillou S."/>
            <person name="Cros-Aarteil S."/>
            <person name="Calhoun S."/>
            <person name="Kuo A."/>
            <person name="Mondo S."/>
            <person name="Pangilinan J."/>
            <person name="Riley R."/>
            <person name="LaButti K."/>
            <person name="Andreopoulos B."/>
            <person name="Lipzen A."/>
            <person name="Chen C."/>
            <person name="Yanf M."/>
            <person name="Daum C."/>
            <person name="Ng V."/>
            <person name="Clum A."/>
            <person name="Steindorff A."/>
            <person name="Ohm R."/>
            <person name="Martin F."/>
            <person name="Silar P."/>
            <person name="Natvig D."/>
            <person name="Lalanne C."/>
            <person name="Gautier V."/>
            <person name="Ament-velasquez S.L."/>
            <person name="Kruys A."/>
            <person name="Hutchinson M.I."/>
            <person name="Powell A.J."/>
            <person name="Barry K."/>
            <person name="Miller A.N."/>
            <person name="Grigoriev I.V."/>
            <person name="Debuchy R."/>
            <person name="Gladieux P."/>
            <person name="Thoren M.H."/>
            <person name="Johannesson H."/>
        </authorList>
    </citation>
    <scope>NUCLEOTIDE SEQUENCE</scope>
    <source>
        <strain evidence="19">FGSC 1904</strain>
    </source>
</reference>
<evidence type="ECO:0000256" key="10">
    <source>
        <dbReference type="ARBA" id="ARBA00022840"/>
    </source>
</evidence>
<dbReference type="PROSITE" id="PS00107">
    <property type="entry name" value="PROTEIN_KINASE_ATP"/>
    <property type="match status" value="1"/>
</dbReference>
<keyword evidence="17" id="KW-0472">Membrane</keyword>
<evidence type="ECO:0000256" key="2">
    <source>
        <dbReference type="ARBA" id="ARBA00011534"/>
    </source>
</evidence>
<dbReference type="Proteomes" id="UP001281003">
    <property type="component" value="Unassembled WGS sequence"/>
</dbReference>
<evidence type="ECO:0000256" key="9">
    <source>
        <dbReference type="ARBA" id="ARBA00022777"/>
    </source>
</evidence>
<dbReference type="Pfam" id="PF00069">
    <property type="entry name" value="Pkinase"/>
    <property type="match status" value="2"/>
</dbReference>
<organism evidence="19 20">
    <name type="scientific">Sordaria brevicollis</name>
    <dbReference type="NCBI Taxonomy" id="83679"/>
    <lineage>
        <taxon>Eukaryota</taxon>
        <taxon>Fungi</taxon>
        <taxon>Dikarya</taxon>
        <taxon>Ascomycota</taxon>
        <taxon>Pezizomycotina</taxon>
        <taxon>Sordariomycetes</taxon>
        <taxon>Sordariomycetidae</taxon>
        <taxon>Sordariales</taxon>
        <taxon>Sordariaceae</taxon>
        <taxon>Sordaria</taxon>
    </lineage>
</organism>
<evidence type="ECO:0000313" key="20">
    <source>
        <dbReference type="Proteomes" id="UP001281003"/>
    </source>
</evidence>
<evidence type="ECO:0000256" key="4">
    <source>
        <dbReference type="ARBA" id="ARBA00013948"/>
    </source>
</evidence>
<comment type="caution">
    <text evidence="19">The sequence shown here is derived from an EMBL/GenBank/DDBJ whole genome shotgun (WGS) entry which is preliminary data.</text>
</comment>
<dbReference type="SUPFAM" id="SSF56112">
    <property type="entry name" value="Protein kinase-like (PK-like)"/>
    <property type="match status" value="1"/>
</dbReference>
<evidence type="ECO:0000256" key="17">
    <source>
        <dbReference type="SAM" id="Phobius"/>
    </source>
</evidence>
<feature type="domain" description="Protein kinase" evidence="18">
    <location>
        <begin position="95"/>
        <end position="534"/>
    </location>
</feature>
<dbReference type="InterPro" id="IPR000719">
    <property type="entry name" value="Prot_kinase_dom"/>
</dbReference>
<dbReference type="InterPro" id="IPR017441">
    <property type="entry name" value="Protein_kinase_ATP_BS"/>
</dbReference>
<comment type="subunit">
    <text evidence="2">Component of the EKC/KEOPS complex composed of at least BUD32, CGI121, GON7, KAE1 and PCC1; the whole complex dimerizes.</text>
</comment>
<keyword evidence="7" id="KW-0808">Transferase</keyword>
<evidence type="ECO:0000259" key="18">
    <source>
        <dbReference type="PROSITE" id="PS50011"/>
    </source>
</evidence>
<feature type="region of interest" description="Disordered" evidence="16">
    <location>
        <begin position="1"/>
        <end position="58"/>
    </location>
</feature>
<evidence type="ECO:0000256" key="5">
    <source>
        <dbReference type="ARBA" id="ARBA00019973"/>
    </source>
</evidence>
<gene>
    <name evidence="19" type="ORF">B0T20DRAFT_371528</name>
</gene>
<dbReference type="EMBL" id="JAUTDP010000003">
    <property type="protein sequence ID" value="KAK3400838.1"/>
    <property type="molecule type" value="Genomic_DNA"/>
</dbReference>
<feature type="binding site" evidence="15">
    <location>
        <position position="130"/>
    </location>
    <ligand>
        <name>ATP</name>
        <dbReference type="ChEBI" id="CHEBI:30616"/>
    </ligand>
</feature>
<name>A0AAE0UE79_SORBR</name>
<dbReference type="EC" id="2.7.11.1" evidence="3"/>
<dbReference type="InterPro" id="IPR008266">
    <property type="entry name" value="Tyr_kinase_AS"/>
</dbReference>
<keyword evidence="6" id="KW-0723">Serine/threonine-protein kinase</keyword>
<keyword evidence="17" id="KW-1133">Transmembrane helix</keyword>